<protein>
    <submittedName>
        <fullName evidence="1">Tetratricopeptide repeat protein</fullName>
    </submittedName>
</protein>
<dbReference type="SUPFAM" id="SSF48452">
    <property type="entry name" value="TPR-like"/>
    <property type="match status" value="1"/>
</dbReference>
<dbReference type="Proteomes" id="UP000831532">
    <property type="component" value="Chromosome"/>
</dbReference>
<reference evidence="1 2" key="1">
    <citation type="submission" date="2020-10" db="EMBL/GenBank/DDBJ databases">
        <title>Genome analysis of Massilia species.</title>
        <authorList>
            <person name="Jung D.-H."/>
        </authorList>
    </citation>
    <scope>NUCLEOTIDE SEQUENCE [LARGE SCALE GENOMIC DNA]</scope>
    <source>
        <strain evidence="2">sipir</strain>
    </source>
</reference>
<gene>
    <name evidence="1" type="ORF">INH39_17155</name>
</gene>
<dbReference type="Gene3D" id="1.25.40.10">
    <property type="entry name" value="Tetratricopeptide repeat domain"/>
    <property type="match status" value="1"/>
</dbReference>
<dbReference type="InterPro" id="IPR011990">
    <property type="entry name" value="TPR-like_helical_dom_sf"/>
</dbReference>
<name>A0ABY4ALF2_9BURK</name>
<dbReference type="RefSeq" id="WP_243488540.1">
    <property type="nucleotide sequence ID" value="NZ_CP063361.1"/>
</dbReference>
<evidence type="ECO:0000313" key="2">
    <source>
        <dbReference type="Proteomes" id="UP000831532"/>
    </source>
</evidence>
<dbReference type="Pfam" id="PF13181">
    <property type="entry name" value="TPR_8"/>
    <property type="match status" value="2"/>
</dbReference>
<accession>A0ABY4ALF2</accession>
<proteinExistence type="predicted"/>
<dbReference type="InterPro" id="IPR019734">
    <property type="entry name" value="TPR_rpt"/>
</dbReference>
<evidence type="ECO:0000313" key="1">
    <source>
        <dbReference type="EMBL" id="UOD33428.1"/>
    </source>
</evidence>
<organism evidence="1 2">
    <name type="scientific">Massilia violaceinigra</name>
    <dbReference type="NCBI Taxonomy" id="2045208"/>
    <lineage>
        <taxon>Bacteria</taxon>
        <taxon>Pseudomonadati</taxon>
        <taxon>Pseudomonadota</taxon>
        <taxon>Betaproteobacteria</taxon>
        <taxon>Burkholderiales</taxon>
        <taxon>Oxalobacteraceae</taxon>
        <taxon>Telluria group</taxon>
        <taxon>Massilia</taxon>
    </lineage>
</organism>
<keyword evidence="2" id="KW-1185">Reference proteome</keyword>
<dbReference type="EMBL" id="CP063361">
    <property type="protein sequence ID" value="UOD33428.1"/>
    <property type="molecule type" value="Genomic_DNA"/>
</dbReference>
<sequence length="92" mass="10394">MAIGKCYDALKRPKLAERYFRKALSVPARTLSAKSRAHATYNLANSLLDQARLDEAITLFEQLTTDHVSIRSSAKKTLMFAQSRLKIVNGRR</sequence>